<feature type="domain" description="ABC-2 type transporter transmembrane" evidence="7">
    <location>
        <begin position="28"/>
        <end position="168"/>
    </location>
</feature>
<keyword evidence="9" id="KW-1185">Reference proteome</keyword>
<dbReference type="AlphaFoldDB" id="A0A0R2HZD2"/>
<dbReference type="NCBIfam" id="TIGR03062">
    <property type="entry name" value="pip_yhgE_Cterm"/>
    <property type="match status" value="1"/>
</dbReference>
<keyword evidence="2 6" id="KW-0812">Transmembrane</keyword>
<evidence type="ECO:0000256" key="3">
    <source>
        <dbReference type="ARBA" id="ARBA00022989"/>
    </source>
</evidence>
<sequence>MKHFKNVFELYRLDWQRIFKNPFAFLLIVAMIIIPSLYAWFNIAALWDPYSNTSELKIAVYSADKTASIKDTKINIGDKLIASLHDNHNLGWEFVDSKKELDKGVKSGKFYAGIYIPKTFSADLLSFVKGDIKKPTIDYSVNEKINAIAPKITDKGASTLQETISQEFVSTVSKTVVSEFNAIGIDLDNNLPAITKISNLVLDLNNNLDTIDGYTKEVVDLQGKMPEMKDKLAKANEFIDYLPEINQVTQKVVEVNQLLPQFDRTGELILTLQTKIPEIQNAGTQLAKIDQDFDGIANTLNEGITEANGALSIISDVQKILPDVTKLGEQASGMVSTVKEILPKLKQAFAAIKTAIDSGLNVITNIASTVKEVVSSLQTFIDKAELTPEDKATIKQILNRLSENLTSANALIGNLIDNLTQLQTAAGNQDLAPVIEDLKKVQTALQSLQQKVQKLYDTIDTLTTEQIKQQLTEISNSADTFINAVSVVENAGISDKVDRLITQLSDALDNAGNVLNSANTEIPNIDGLLTSTSGTITTAIAYLQKYQQELPALKQEIHDANTILNGNMDLIIGGINKGADFYKNDFPGIKEHLNKATAFIQNDLPGVESDLTKTLSMVNEKFPDVETALNAASELITNDWPSIRVGIEKAATVVKEQQQNVDLGEIIKLLKADANAESDFLSKPVQMKQHSFYPIPNYGSASAPFYTALCLWVGGLLFSNIASTEFVLSDKDKKRFSKREQYSARMLSFLSVGFFQALIVALGNLYLLHTYTAEKGWFVLMTIFVGLVFMSILYILAAVFGNLGKGVGIILLVLSISGGGGNFPIELSGKFFQMINPLLPFTYAVNLLREPVGGIYWANAWTYITVLLMFGLVIGIFGIIFQPYISVYVKRLHAAVNESKFFH</sequence>
<keyword evidence="3 6" id="KW-1133">Transmembrane helix</keyword>
<evidence type="ECO:0000313" key="8">
    <source>
        <dbReference type="EMBL" id="KRN58040.1"/>
    </source>
</evidence>
<feature type="transmembrane region" description="Helical" evidence="6">
    <location>
        <begin position="21"/>
        <end position="41"/>
    </location>
</feature>
<dbReference type="GeneID" id="89589797"/>
<feature type="coiled-coil region" evidence="5">
    <location>
        <begin position="398"/>
        <end position="465"/>
    </location>
</feature>
<proteinExistence type="predicted"/>
<organism evidence="8 9">
    <name type="scientific">Carnobacterium divergens DSM 20623</name>
    <dbReference type="NCBI Taxonomy" id="1449336"/>
    <lineage>
        <taxon>Bacteria</taxon>
        <taxon>Bacillati</taxon>
        <taxon>Bacillota</taxon>
        <taxon>Bacilli</taxon>
        <taxon>Lactobacillales</taxon>
        <taxon>Carnobacteriaceae</taxon>
        <taxon>Carnobacterium</taxon>
    </lineage>
</organism>
<dbReference type="PANTHER" id="PTHR43077:SF10">
    <property type="entry name" value="TRANSPORT PERMEASE PROTEIN"/>
    <property type="match status" value="1"/>
</dbReference>
<feature type="transmembrane region" description="Helical" evidence="6">
    <location>
        <begin position="749"/>
        <end position="771"/>
    </location>
</feature>
<dbReference type="PATRIC" id="fig|1449336.4.peg.1325"/>
<evidence type="ECO:0000256" key="2">
    <source>
        <dbReference type="ARBA" id="ARBA00022692"/>
    </source>
</evidence>
<dbReference type="Pfam" id="PF12698">
    <property type="entry name" value="ABC2_membrane_3"/>
    <property type="match status" value="1"/>
</dbReference>
<dbReference type="PANTHER" id="PTHR43077">
    <property type="entry name" value="TRANSPORT PERMEASE YVFS-RELATED"/>
    <property type="match status" value="1"/>
</dbReference>
<dbReference type="RefSeq" id="WP_034568173.1">
    <property type="nucleotide sequence ID" value="NZ_JQBS01000001.1"/>
</dbReference>
<dbReference type="InterPro" id="IPR013525">
    <property type="entry name" value="ABC2_TM"/>
</dbReference>
<dbReference type="Gene3D" id="1.20.1170.10">
    <property type="match status" value="1"/>
</dbReference>
<evidence type="ECO:0000259" key="7">
    <source>
        <dbReference type="Pfam" id="PF12698"/>
    </source>
</evidence>
<accession>A0A0R2HZD2</accession>
<dbReference type="Proteomes" id="UP000051658">
    <property type="component" value="Unassembled WGS sequence"/>
</dbReference>
<dbReference type="NCBIfam" id="TIGR03061">
    <property type="entry name" value="pip_yhgE_Nterm"/>
    <property type="match status" value="1"/>
</dbReference>
<evidence type="ECO:0000313" key="9">
    <source>
        <dbReference type="Proteomes" id="UP000051658"/>
    </source>
</evidence>
<reference evidence="8 9" key="1">
    <citation type="journal article" date="2015" name="Genome Announc.">
        <title>Expanding the biotechnology potential of lactobacilli through comparative genomics of 213 strains and associated genera.</title>
        <authorList>
            <person name="Sun Z."/>
            <person name="Harris H.M."/>
            <person name="McCann A."/>
            <person name="Guo C."/>
            <person name="Argimon S."/>
            <person name="Zhang W."/>
            <person name="Yang X."/>
            <person name="Jeffery I.B."/>
            <person name="Cooney J.C."/>
            <person name="Kagawa T.F."/>
            <person name="Liu W."/>
            <person name="Song Y."/>
            <person name="Salvetti E."/>
            <person name="Wrobel A."/>
            <person name="Rasinkangas P."/>
            <person name="Parkhill J."/>
            <person name="Rea M.C."/>
            <person name="O'Sullivan O."/>
            <person name="Ritari J."/>
            <person name="Douillard F.P."/>
            <person name="Paul Ross R."/>
            <person name="Yang R."/>
            <person name="Briner A.E."/>
            <person name="Felis G.E."/>
            <person name="de Vos W.M."/>
            <person name="Barrangou R."/>
            <person name="Klaenhammer T.R."/>
            <person name="Caufield P.W."/>
            <person name="Cui Y."/>
            <person name="Zhang H."/>
            <person name="O'Toole P.W."/>
        </authorList>
    </citation>
    <scope>NUCLEOTIDE SEQUENCE [LARGE SCALE GENOMIC DNA]</scope>
    <source>
        <strain evidence="8 9">DSM 20623</strain>
    </source>
</reference>
<evidence type="ECO:0000256" key="4">
    <source>
        <dbReference type="ARBA" id="ARBA00023136"/>
    </source>
</evidence>
<comment type="caution">
    <text evidence="8">The sequence shown here is derived from an EMBL/GenBank/DDBJ whole genome shotgun (WGS) entry which is preliminary data.</text>
</comment>
<gene>
    <name evidence="8" type="ORF">IV74_GL001299</name>
</gene>
<feature type="transmembrane region" description="Helical" evidence="6">
    <location>
        <begin position="705"/>
        <end position="728"/>
    </location>
</feature>
<dbReference type="InterPro" id="IPR017501">
    <property type="entry name" value="Phage_infect_YhgE_C"/>
</dbReference>
<keyword evidence="5" id="KW-0175">Coiled coil</keyword>
<dbReference type="GO" id="GO:0140359">
    <property type="term" value="F:ABC-type transporter activity"/>
    <property type="evidence" value="ECO:0007669"/>
    <property type="project" value="InterPro"/>
</dbReference>
<evidence type="ECO:0000256" key="6">
    <source>
        <dbReference type="SAM" id="Phobius"/>
    </source>
</evidence>
<dbReference type="eggNOG" id="COG1511">
    <property type="taxonomic scope" value="Bacteria"/>
</dbReference>
<dbReference type="SUPFAM" id="SSF58100">
    <property type="entry name" value="Bacterial hemolysins"/>
    <property type="match status" value="1"/>
</dbReference>
<evidence type="ECO:0000256" key="5">
    <source>
        <dbReference type="SAM" id="Coils"/>
    </source>
</evidence>
<dbReference type="InterPro" id="IPR017500">
    <property type="entry name" value="Phage_infect_YhgE_N"/>
</dbReference>
<dbReference type="EMBL" id="JQBS01000001">
    <property type="protein sequence ID" value="KRN58040.1"/>
    <property type="molecule type" value="Genomic_DNA"/>
</dbReference>
<dbReference type="GO" id="GO:0016020">
    <property type="term" value="C:membrane"/>
    <property type="evidence" value="ECO:0007669"/>
    <property type="project" value="UniProtKB-SubCell"/>
</dbReference>
<feature type="transmembrane region" description="Helical" evidence="6">
    <location>
        <begin position="777"/>
        <end position="800"/>
    </location>
</feature>
<protein>
    <submittedName>
        <fullName evidence="8">Pip protein</fullName>
    </submittedName>
</protein>
<name>A0A0R2HZD2_CARDV</name>
<feature type="transmembrane region" description="Helical" evidence="6">
    <location>
        <begin position="807"/>
        <end position="825"/>
    </location>
</feature>
<keyword evidence="4 6" id="KW-0472">Membrane</keyword>
<feature type="transmembrane region" description="Helical" evidence="6">
    <location>
        <begin position="860"/>
        <end position="881"/>
    </location>
</feature>
<comment type="subcellular location">
    <subcellularLocation>
        <location evidence="1">Membrane</location>
        <topology evidence="1">Multi-pass membrane protein</topology>
    </subcellularLocation>
</comment>
<evidence type="ECO:0000256" key="1">
    <source>
        <dbReference type="ARBA" id="ARBA00004141"/>
    </source>
</evidence>
<dbReference type="InterPro" id="IPR051328">
    <property type="entry name" value="T7SS_ABC-Transporter"/>
</dbReference>
<dbReference type="Gene3D" id="3.40.1710.10">
    <property type="entry name" value="abc type-2 transporter like domain"/>
    <property type="match status" value="1"/>
</dbReference>